<dbReference type="KEGG" id="fli:Fleli_2786"/>
<gene>
    <name evidence="2" type="ordered locus">Fleli_2786</name>
</gene>
<dbReference type="Gene3D" id="3.90.930.1">
    <property type="match status" value="1"/>
</dbReference>
<feature type="chain" id="PRO_5003685560" description="MORN repeat protein" evidence="1">
    <location>
        <begin position="25"/>
        <end position="307"/>
    </location>
</feature>
<dbReference type="eggNOG" id="COG2849">
    <property type="taxonomic scope" value="Bacteria"/>
</dbReference>
<feature type="signal peptide" evidence="1">
    <location>
        <begin position="1"/>
        <end position="24"/>
    </location>
</feature>
<keyword evidence="1" id="KW-0732">Signal</keyword>
<dbReference type="AlphaFoldDB" id="I4AMF4"/>
<accession>I4AMF4</accession>
<evidence type="ECO:0008006" key="4">
    <source>
        <dbReference type="Google" id="ProtNLM"/>
    </source>
</evidence>
<protein>
    <recommendedName>
        <fullName evidence="4">MORN repeat protein</fullName>
    </recommendedName>
</protein>
<keyword evidence="3" id="KW-1185">Reference proteome</keyword>
<name>I4AMF4_BERLS</name>
<dbReference type="Proteomes" id="UP000006054">
    <property type="component" value="Chromosome"/>
</dbReference>
<reference evidence="3" key="1">
    <citation type="submission" date="2012-06" db="EMBL/GenBank/DDBJ databases">
        <title>The complete genome of Flexibacter litoralis DSM 6794.</title>
        <authorList>
            <person name="Lucas S."/>
            <person name="Copeland A."/>
            <person name="Lapidus A."/>
            <person name="Glavina del Rio T."/>
            <person name="Dalin E."/>
            <person name="Tice H."/>
            <person name="Bruce D."/>
            <person name="Goodwin L."/>
            <person name="Pitluck S."/>
            <person name="Peters L."/>
            <person name="Ovchinnikova G."/>
            <person name="Lu M."/>
            <person name="Kyrpides N."/>
            <person name="Mavromatis K."/>
            <person name="Ivanova N."/>
            <person name="Brettin T."/>
            <person name="Detter J.C."/>
            <person name="Han C."/>
            <person name="Larimer F."/>
            <person name="Land M."/>
            <person name="Hauser L."/>
            <person name="Markowitz V."/>
            <person name="Cheng J.-F."/>
            <person name="Hugenholtz P."/>
            <person name="Woyke T."/>
            <person name="Wu D."/>
            <person name="Spring S."/>
            <person name="Lang E."/>
            <person name="Kopitz M."/>
            <person name="Brambilla E."/>
            <person name="Klenk H.-P."/>
            <person name="Eisen J.A."/>
        </authorList>
    </citation>
    <scope>NUCLEOTIDE SEQUENCE [LARGE SCALE GENOMIC DNA]</scope>
    <source>
        <strain evidence="3">ATCC 23117 / DSM 6794 / NBRC 15988 / NCIMB 1366 / Sio-4</strain>
    </source>
</reference>
<proteinExistence type="predicted"/>
<dbReference type="HOGENOM" id="CLU_070766_1_0_10"/>
<sequence length="307" mass="36278" precursor="true">MKFNIIYFIFVGIFLSTFSHKSFAQTDSLSSELPNQLTTDTKPIILLNGDKKNKDVANKSSSEGDAMLFLDLKKNGSSSKKRNKKNKEPKGYYYGLETKRIFRKYEQGRKTIVETFYYLKDFKSPDPLVDIYYVFDIKSEKIKTLPRINAENHLVLHGPYERKENGKVVESGIYYVGTKHGRWENYHSSGVLTNKDIYYRGFPKNTKFVYYDKQKTKIKEIIPMESNYVHGHYIIFFESGAIKEEGNYQYGRRVKRWMSYYDGKARNAKGQRHVETQYTEDPFNKTIKPYTLREWNEKGKYIQDNRN</sequence>
<organism evidence="2 3">
    <name type="scientific">Bernardetia litoralis (strain ATCC 23117 / DSM 6794 / NBRC 15988 / NCIMB 1366 / Fx l1 / Sio-4)</name>
    <name type="common">Flexibacter litoralis</name>
    <dbReference type="NCBI Taxonomy" id="880071"/>
    <lineage>
        <taxon>Bacteria</taxon>
        <taxon>Pseudomonadati</taxon>
        <taxon>Bacteroidota</taxon>
        <taxon>Cytophagia</taxon>
        <taxon>Cytophagales</taxon>
        <taxon>Bernardetiaceae</taxon>
        <taxon>Bernardetia</taxon>
    </lineage>
</organism>
<dbReference type="RefSeq" id="WP_014798574.1">
    <property type="nucleotide sequence ID" value="NC_018018.1"/>
</dbReference>
<dbReference type="OrthoDB" id="978586at2"/>
<evidence type="ECO:0000256" key="1">
    <source>
        <dbReference type="SAM" id="SignalP"/>
    </source>
</evidence>
<dbReference type="SUPFAM" id="SSF82185">
    <property type="entry name" value="Histone H3 K4-specific methyltransferase SET7/9 N-terminal domain"/>
    <property type="match status" value="1"/>
</dbReference>
<dbReference type="EMBL" id="CP003345">
    <property type="protein sequence ID" value="AFM05139.1"/>
    <property type="molecule type" value="Genomic_DNA"/>
</dbReference>
<evidence type="ECO:0000313" key="3">
    <source>
        <dbReference type="Proteomes" id="UP000006054"/>
    </source>
</evidence>
<evidence type="ECO:0000313" key="2">
    <source>
        <dbReference type="EMBL" id="AFM05139.1"/>
    </source>
</evidence>
<dbReference type="STRING" id="880071.Fleli_2786"/>